<feature type="compositionally biased region" description="Polar residues" evidence="1">
    <location>
        <begin position="63"/>
        <end position="72"/>
    </location>
</feature>
<reference evidence="2" key="1">
    <citation type="submission" date="2022-08" db="EMBL/GenBank/DDBJ databases">
        <title>Genome sequencing of akame (Lates japonicus).</title>
        <authorList>
            <person name="Hashiguchi Y."/>
            <person name="Takahashi H."/>
        </authorList>
    </citation>
    <scope>NUCLEOTIDE SEQUENCE</scope>
    <source>
        <strain evidence="2">Kochi</strain>
    </source>
</reference>
<protein>
    <submittedName>
        <fullName evidence="2">Phosphatidylinositol-binding clathrin assembly protein isoform X1</fullName>
    </submittedName>
</protein>
<dbReference type="EMBL" id="BRZM01000070">
    <property type="protein sequence ID" value="GLD64662.1"/>
    <property type="molecule type" value="Genomic_DNA"/>
</dbReference>
<dbReference type="Proteomes" id="UP001279410">
    <property type="component" value="Unassembled WGS sequence"/>
</dbReference>
<name>A0AAD3MZG2_LATJO</name>
<evidence type="ECO:0000313" key="2">
    <source>
        <dbReference type="EMBL" id="GLD64662.1"/>
    </source>
</evidence>
<keyword evidence="3" id="KW-1185">Reference proteome</keyword>
<comment type="caution">
    <text evidence="2">The sequence shown here is derived from an EMBL/GenBank/DDBJ whole genome shotgun (WGS) entry which is preliminary data.</text>
</comment>
<gene>
    <name evidence="2" type="ORF">AKAME5_001619500</name>
</gene>
<proteinExistence type="predicted"/>
<sequence>MSLSNSIVFTSQMGQMGGVPVMAPQPMMYNQPVLRPTNPFAPMPGAQMQFISSQGGSRVPKATNKQTAEENT</sequence>
<accession>A0AAD3MZG2</accession>
<feature type="region of interest" description="Disordered" evidence="1">
    <location>
        <begin position="38"/>
        <end position="72"/>
    </location>
</feature>
<organism evidence="2 3">
    <name type="scientific">Lates japonicus</name>
    <name type="common">Japanese lates</name>
    <dbReference type="NCBI Taxonomy" id="270547"/>
    <lineage>
        <taxon>Eukaryota</taxon>
        <taxon>Metazoa</taxon>
        <taxon>Chordata</taxon>
        <taxon>Craniata</taxon>
        <taxon>Vertebrata</taxon>
        <taxon>Euteleostomi</taxon>
        <taxon>Actinopterygii</taxon>
        <taxon>Neopterygii</taxon>
        <taxon>Teleostei</taxon>
        <taxon>Neoteleostei</taxon>
        <taxon>Acanthomorphata</taxon>
        <taxon>Carangaria</taxon>
        <taxon>Carangaria incertae sedis</taxon>
        <taxon>Centropomidae</taxon>
        <taxon>Lates</taxon>
    </lineage>
</organism>
<evidence type="ECO:0000256" key="1">
    <source>
        <dbReference type="SAM" id="MobiDB-lite"/>
    </source>
</evidence>
<dbReference type="AlphaFoldDB" id="A0AAD3MZG2"/>
<evidence type="ECO:0000313" key="3">
    <source>
        <dbReference type="Proteomes" id="UP001279410"/>
    </source>
</evidence>